<dbReference type="InterPro" id="IPR038718">
    <property type="entry name" value="SNF2-like_sf"/>
</dbReference>
<dbReference type="GO" id="GO:0034728">
    <property type="term" value="P:nucleosome organization"/>
    <property type="evidence" value="ECO:0007669"/>
    <property type="project" value="TreeGrafter"/>
</dbReference>
<feature type="compositionally biased region" description="Polar residues" evidence="10">
    <location>
        <begin position="1"/>
        <end position="14"/>
    </location>
</feature>
<dbReference type="Pfam" id="PF09110">
    <property type="entry name" value="HAND"/>
    <property type="match status" value="1"/>
</dbReference>
<dbReference type="Gene3D" id="1.10.10.60">
    <property type="entry name" value="Homeodomain-like"/>
    <property type="match status" value="2"/>
</dbReference>
<dbReference type="PROSITE" id="PS51192">
    <property type="entry name" value="HELICASE_ATP_BIND_1"/>
    <property type="match status" value="1"/>
</dbReference>
<dbReference type="Gene3D" id="1.20.5.1190">
    <property type="entry name" value="iswi atpase"/>
    <property type="match status" value="1"/>
</dbReference>
<dbReference type="InterPro" id="IPR014001">
    <property type="entry name" value="Helicase_ATP-bd"/>
</dbReference>
<dbReference type="EMBL" id="LWCA01001172">
    <property type="protein sequence ID" value="OAF65727.1"/>
    <property type="molecule type" value="Genomic_DNA"/>
</dbReference>
<feature type="domain" description="Helicase ATP-binding" evidence="11">
    <location>
        <begin position="199"/>
        <end position="364"/>
    </location>
</feature>
<dbReference type="Gene3D" id="3.40.50.300">
    <property type="entry name" value="P-loop containing nucleotide triphosphate hydrolases"/>
    <property type="match status" value="1"/>
</dbReference>
<keyword evidence="8" id="KW-0238">DNA-binding</keyword>
<dbReference type="GO" id="GO:0140658">
    <property type="term" value="F:ATP-dependent chromatin remodeler activity"/>
    <property type="evidence" value="ECO:0007669"/>
    <property type="project" value="TreeGrafter"/>
</dbReference>
<dbReference type="GO" id="GO:0000785">
    <property type="term" value="C:chromatin"/>
    <property type="evidence" value="ECO:0007669"/>
    <property type="project" value="TreeGrafter"/>
</dbReference>
<keyword evidence="6" id="KW-0067">ATP-binding</keyword>
<dbReference type="PANTHER" id="PTHR45623">
    <property type="entry name" value="CHROMODOMAIN-HELICASE-DNA-BINDING PROTEIN 3-RELATED-RELATED"/>
    <property type="match status" value="1"/>
</dbReference>
<evidence type="ECO:0000259" key="11">
    <source>
        <dbReference type="PROSITE" id="PS51192"/>
    </source>
</evidence>
<dbReference type="InterPro" id="IPR001005">
    <property type="entry name" value="SANT/Myb"/>
</dbReference>
<keyword evidence="4" id="KW-0378">Hydrolase</keyword>
<dbReference type="InterPro" id="IPR001650">
    <property type="entry name" value="Helicase_C-like"/>
</dbReference>
<evidence type="ECO:0000256" key="10">
    <source>
        <dbReference type="SAM" id="MobiDB-lite"/>
    </source>
</evidence>
<dbReference type="CDD" id="cd17997">
    <property type="entry name" value="DEXHc_SMARCA1_SMARCA5"/>
    <property type="match status" value="1"/>
</dbReference>
<evidence type="ECO:0000256" key="2">
    <source>
        <dbReference type="ARBA" id="ARBA00009687"/>
    </source>
</evidence>
<dbReference type="GO" id="GO:0005634">
    <property type="term" value="C:nucleus"/>
    <property type="evidence" value="ECO:0007669"/>
    <property type="project" value="UniProtKB-SubCell"/>
</dbReference>
<dbReference type="CDD" id="cd18793">
    <property type="entry name" value="SF2_C_SNF"/>
    <property type="match status" value="1"/>
</dbReference>
<evidence type="ECO:0000256" key="3">
    <source>
        <dbReference type="ARBA" id="ARBA00022741"/>
    </source>
</evidence>
<dbReference type="SUPFAM" id="SSF101224">
    <property type="entry name" value="HAND domain of the nucleosome remodeling ATPase ISWI"/>
    <property type="match status" value="1"/>
</dbReference>
<feature type="domain" description="SANT" evidence="13">
    <location>
        <begin position="863"/>
        <end position="915"/>
    </location>
</feature>
<keyword evidence="5" id="KW-0347">Helicase</keyword>
<evidence type="ECO:0000256" key="4">
    <source>
        <dbReference type="ARBA" id="ARBA00022801"/>
    </source>
</evidence>
<feature type="region of interest" description="Disordered" evidence="10">
    <location>
        <begin position="1"/>
        <end position="44"/>
    </location>
</feature>
<comment type="caution">
    <text evidence="14">The sequence shown here is derived from an EMBL/GenBank/DDBJ whole genome shotgun (WGS) entry which is preliminary data.</text>
</comment>
<dbReference type="CDD" id="cd00167">
    <property type="entry name" value="SANT"/>
    <property type="match status" value="1"/>
</dbReference>
<dbReference type="Gene3D" id="1.10.1040.30">
    <property type="entry name" value="ISWI, HAND domain"/>
    <property type="match status" value="1"/>
</dbReference>
<dbReference type="GO" id="GO:0003677">
    <property type="term" value="F:DNA binding"/>
    <property type="evidence" value="ECO:0007669"/>
    <property type="project" value="UniProtKB-KW"/>
</dbReference>
<dbReference type="GO" id="GO:0016887">
    <property type="term" value="F:ATP hydrolysis activity"/>
    <property type="evidence" value="ECO:0007669"/>
    <property type="project" value="TreeGrafter"/>
</dbReference>
<dbReference type="InterPro" id="IPR036306">
    <property type="entry name" value="ISWI_HAND-dom_sf"/>
</dbReference>
<evidence type="ECO:0000313" key="15">
    <source>
        <dbReference type="Proteomes" id="UP000078046"/>
    </source>
</evidence>
<comment type="similarity">
    <text evidence="2">Belongs to the SNF2/RAD54 helicase family. ISWI subfamily.</text>
</comment>
<evidence type="ECO:0000256" key="5">
    <source>
        <dbReference type="ARBA" id="ARBA00022806"/>
    </source>
</evidence>
<dbReference type="SMART" id="SM00490">
    <property type="entry name" value="HELICc"/>
    <property type="match status" value="1"/>
</dbReference>
<protein>
    <recommendedName>
        <fullName evidence="16">Global transcription activator SNF2L1</fullName>
    </recommendedName>
</protein>
<comment type="subcellular location">
    <subcellularLocation>
        <location evidence="1">Nucleus</location>
    </subcellularLocation>
</comment>
<dbReference type="PROSITE" id="PS51293">
    <property type="entry name" value="SANT"/>
    <property type="match status" value="1"/>
</dbReference>
<reference evidence="14 15" key="1">
    <citation type="submission" date="2016-04" db="EMBL/GenBank/DDBJ databases">
        <title>The genome of Intoshia linei affirms orthonectids as highly simplified spiralians.</title>
        <authorList>
            <person name="Mikhailov K.V."/>
            <person name="Slusarev G.S."/>
            <person name="Nikitin M.A."/>
            <person name="Logacheva M.D."/>
            <person name="Penin A."/>
            <person name="Aleoshin V."/>
            <person name="Panchin Y.V."/>
        </authorList>
    </citation>
    <scope>NUCLEOTIDE SEQUENCE [LARGE SCALE GENOMIC DNA]</scope>
    <source>
        <strain evidence="14">Intl2013</strain>
        <tissue evidence="14">Whole animal</tissue>
    </source>
</reference>
<name>A0A177AUN8_9BILA</name>
<dbReference type="SUPFAM" id="SSF46689">
    <property type="entry name" value="Homeodomain-like"/>
    <property type="match status" value="2"/>
</dbReference>
<evidence type="ECO:0008006" key="16">
    <source>
        <dbReference type="Google" id="ProtNLM"/>
    </source>
</evidence>
<dbReference type="InterPro" id="IPR009057">
    <property type="entry name" value="Homeodomain-like_sf"/>
</dbReference>
<dbReference type="SMART" id="SM00487">
    <property type="entry name" value="DEXDc"/>
    <property type="match status" value="1"/>
</dbReference>
<evidence type="ECO:0000259" key="12">
    <source>
        <dbReference type="PROSITE" id="PS51194"/>
    </source>
</evidence>
<evidence type="ECO:0000313" key="14">
    <source>
        <dbReference type="EMBL" id="OAF65727.1"/>
    </source>
</evidence>
<accession>A0A177AUN8</accession>
<gene>
    <name evidence="14" type="ORF">A3Q56_06564</name>
</gene>
<keyword evidence="7" id="KW-0156">Chromatin regulator</keyword>
<dbReference type="GO" id="GO:0004386">
    <property type="term" value="F:helicase activity"/>
    <property type="evidence" value="ECO:0007669"/>
    <property type="project" value="UniProtKB-KW"/>
</dbReference>
<dbReference type="PANTHER" id="PTHR45623:SF49">
    <property type="entry name" value="SWI_SNF-RELATED MATRIX-ASSOCIATED ACTIN-DEPENDENT REGULATOR OF CHROMATIN SUBFAMILY A MEMBER 5"/>
    <property type="match status" value="1"/>
</dbReference>
<dbReference type="Pfam" id="PF09111">
    <property type="entry name" value="SLIDE"/>
    <property type="match status" value="1"/>
</dbReference>
<dbReference type="SUPFAM" id="SSF52540">
    <property type="entry name" value="P-loop containing nucleoside triphosphate hydrolases"/>
    <property type="match status" value="2"/>
</dbReference>
<dbReference type="InterPro" id="IPR000330">
    <property type="entry name" value="SNF2_N"/>
</dbReference>
<evidence type="ECO:0000256" key="1">
    <source>
        <dbReference type="ARBA" id="ARBA00004123"/>
    </source>
</evidence>
<dbReference type="FunFam" id="3.40.50.300:FF:000082">
    <property type="entry name" value="ISWI chromatin remodeling complex ATPase ISW1"/>
    <property type="match status" value="1"/>
</dbReference>
<dbReference type="InterPro" id="IPR049730">
    <property type="entry name" value="SNF2/RAD54-like_C"/>
</dbReference>
<dbReference type="InterPro" id="IPR044754">
    <property type="entry name" value="Isw1/2_DEXHc"/>
</dbReference>
<dbReference type="GO" id="GO:0005524">
    <property type="term" value="F:ATP binding"/>
    <property type="evidence" value="ECO:0007669"/>
    <property type="project" value="UniProtKB-KW"/>
</dbReference>
<evidence type="ECO:0000259" key="13">
    <source>
        <dbReference type="PROSITE" id="PS51293"/>
    </source>
</evidence>
<dbReference type="SMART" id="SM00717">
    <property type="entry name" value="SANT"/>
    <property type="match status" value="2"/>
</dbReference>
<evidence type="ECO:0000256" key="7">
    <source>
        <dbReference type="ARBA" id="ARBA00022853"/>
    </source>
</evidence>
<dbReference type="InterPro" id="IPR015195">
    <property type="entry name" value="SLIDE"/>
</dbReference>
<proteinExistence type="inferred from homology"/>
<dbReference type="Pfam" id="PF00176">
    <property type="entry name" value="SNF2-rel_dom"/>
    <property type="match status" value="1"/>
</dbReference>
<keyword evidence="9" id="KW-0539">Nucleus</keyword>
<dbReference type="Pfam" id="PF00271">
    <property type="entry name" value="Helicase_C"/>
    <property type="match status" value="1"/>
</dbReference>
<organism evidence="14 15">
    <name type="scientific">Intoshia linei</name>
    <dbReference type="NCBI Taxonomy" id="1819745"/>
    <lineage>
        <taxon>Eukaryota</taxon>
        <taxon>Metazoa</taxon>
        <taxon>Spiralia</taxon>
        <taxon>Lophotrochozoa</taxon>
        <taxon>Mesozoa</taxon>
        <taxon>Orthonectida</taxon>
        <taxon>Rhopaluridae</taxon>
        <taxon>Intoshia</taxon>
    </lineage>
</organism>
<dbReference type="AlphaFoldDB" id="A0A177AUN8"/>
<dbReference type="PROSITE" id="PS51194">
    <property type="entry name" value="HELICASE_CTER"/>
    <property type="match status" value="1"/>
</dbReference>
<feature type="compositionally biased region" description="Polar residues" evidence="10">
    <location>
        <begin position="23"/>
        <end position="36"/>
    </location>
</feature>
<dbReference type="InterPro" id="IPR015194">
    <property type="entry name" value="ISWI_HAND-dom"/>
</dbReference>
<evidence type="ECO:0000256" key="6">
    <source>
        <dbReference type="ARBA" id="ARBA00022840"/>
    </source>
</evidence>
<keyword evidence="3" id="KW-0547">Nucleotide-binding</keyword>
<dbReference type="Proteomes" id="UP000078046">
    <property type="component" value="Unassembled WGS sequence"/>
</dbReference>
<dbReference type="FunFam" id="3.40.50.10810:FF:000005">
    <property type="entry name" value="Photoperiod-independent early flowering 1"/>
    <property type="match status" value="1"/>
</dbReference>
<dbReference type="InterPro" id="IPR027417">
    <property type="entry name" value="P-loop_NTPase"/>
</dbReference>
<dbReference type="GO" id="GO:0042393">
    <property type="term" value="F:histone binding"/>
    <property type="evidence" value="ECO:0007669"/>
    <property type="project" value="TreeGrafter"/>
</dbReference>
<evidence type="ECO:0000256" key="9">
    <source>
        <dbReference type="ARBA" id="ARBA00023242"/>
    </source>
</evidence>
<evidence type="ECO:0000256" key="8">
    <source>
        <dbReference type="ARBA" id="ARBA00023125"/>
    </source>
</evidence>
<dbReference type="GO" id="GO:0031491">
    <property type="term" value="F:nucleosome binding"/>
    <property type="evidence" value="ECO:0007669"/>
    <property type="project" value="InterPro"/>
</dbReference>
<dbReference type="Gene3D" id="3.40.50.10810">
    <property type="entry name" value="Tandem AAA-ATPase domain"/>
    <property type="match status" value="1"/>
</dbReference>
<feature type="domain" description="Helicase C-terminal" evidence="12">
    <location>
        <begin position="493"/>
        <end position="644"/>
    </location>
</feature>
<dbReference type="InterPro" id="IPR017884">
    <property type="entry name" value="SANT_dom"/>
</dbReference>
<dbReference type="OrthoDB" id="5857104at2759"/>
<keyword evidence="15" id="KW-1185">Reference proteome</keyword>
<sequence length="1075" mass="125125">MDKNDNISTMTVETSDVEESSQDDNSNMEGHSSTNAESVDSESVVFDSRKNLALESSDAASTDSLSVVPVEMDEGSLDAENENNQNPSDENLDETLKEATPKKMPQLDIKLEKLLNQTETYTRYITTGMLNNLTDSKELKKTTKKVNDVRHRMAETEEDAALIHDSKKSSQITYFDTSPHYIKNGTMRDYQLRGLNWMISLFQHGINGILADEMGLGKTLQTIALLGYMKFYRNRGRPHLVIAPKSTLNNWNNEVLRWCPSLKPIVLIGDKLERKDILSKIANSTLWDVCISSYEMVIIECAHLKKIDWRYIIIDEAHRIKNDQSKLSQFVRKLKSSNRLLLTGTPLQNNLHELWALLNFLLPRVFNSSDDFDCWFDTSSCIESENLVKRLHTVIRPFILRRLKVEVEKSLAPKIEIKIHVPLSKMQRHWYRKLLMKDIDVLNGGEGNKIRLLNILMQLRKCCNHPYLFDGAEEGPPFTTDQHIVNNCGKMVILEKLLEKIKKEGSRMLIFSQMTRVLDILEDYLMWKEVKYSRLDGQTSHVERQEAIESFNAPGSEKLIFLLSTRAGGLGINLATANIVLMYDSDWNPQSDLQAMDRAHRIGQKKQVYVYRFTTQNTVEERIIERADMKLHLDSIVIQQGRFLDKEKSKLDKGSVLNMIRHGANKAINKREDEDKEMKDMQDLDIDTIIAQGVKKTHDLSVKIKTTSEDNLSNFTFDVPESVYTFEGQDYRSKQKADNGLPEFWIEPPKRTRRINNYAVDAYYRDALRVVEPKNQKAPRPPKQPNVQDYQFFPRELLPLLEKEIYHYRKTIGYRVPLVHETNATTAEIEQAKIVMFNEQNKIKNAEPLTEEDVALKEELLTQGFYTWNRRDFNQFFKACERFGKSNIDEICRNVEGKTKKEVKIYYDVFWDRINELHDSEKILSQMEKSEYKINRKLAIKKALADKINQYKLPFYQLKFNYGANKGRFFSEDEDRYLICMLHKLGINTENVYDIIKSAIRKESQFRFDWFFKSRNTLELQRRCNSLINIIEKEISENSDYASLDSTKKNHVLSVKRKREDIDDIPLESKIIKVE</sequence>